<dbReference type="Gene3D" id="3.90.230.10">
    <property type="entry name" value="Creatinase/methionine aminopeptidase superfamily"/>
    <property type="match status" value="1"/>
</dbReference>
<dbReference type="InterPro" id="IPR029149">
    <property type="entry name" value="Creatin/AminoP/Spt16_N"/>
</dbReference>
<dbReference type="Pfam" id="PF01321">
    <property type="entry name" value="Creatinase_N"/>
    <property type="match status" value="1"/>
</dbReference>
<dbReference type="STRING" id="290052.ASU35_12455"/>
<name>A0A0V8QDF9_9FIRM</name>
<dbReference type="PANTHER" id="PTHR46112">
    <property type="entry name" value="AMINOPEPTIDASE"/>
    <property type="match status" value="1"/>
</dbReference>
<dbReference type="EMBL" id="LNAM01000168">
    <property type="protein sequence ID" value="KSV58522.1"/>
    <property type="molecule type" value="Genomic_DNA"/>
</dbReference>
<dbReference type="RefSeq" id="WP_058353227.1">
    <property type="nucleotide sequence ID" value="NZ_CABMMD010000168.1"/>
</dbReference>
<evidence type="ECO:0000259" key="1">
    <source>
        <dbReference type="Pfam" id="PF00557"/>
    </source>
</evidence>
<comment type="caution">
    <text evidence="3">The sequence shown here is derived from an EMBL/GenBank/DDBJ whole genome shotgun (WGS) entry which is preliminary data.</text>
</comment>
<accession>A0A0V8QDF9</accession>
<gene>
    <name evidence="3" type="ORF">ASU35_12455</name>
</gene>
<protein>
    <submittedName>
        <fullName evidence="3">Proline dipeptidase</fullName>
    </submittedName>
</protein>
<dbReference type="Pfam" id="PF00557">
    <property type="entry name" value="Peptidase_M24"/>
    <property type="match status" value="1"/>
</dbReference>
<dbReference type="SUPFAM" id="SSF55920">
    <property type="entry name" value="Creatinase/aminopeptidase"/>
    <property type="match status" value="1"/>
</dbReference>
<dbReference type="PANTHER" id="PTHR46112:SF3">
    <property type="entry name" value="AMINOPEPTIDASE YPDF"/>
    <property type="match status" value="1"/>
</dbReference>
<dbReference type="Gene3D" id="3.40.350.10">
    <property type="entry name" value="Creatinase/prolidase N-terminal domain"/>
    <property type="match status" value="1"/>
</dbReference>
<dbReference type="InterPro" id="IPR050659">
    <property type="entry name" value="Peptidase_M24B"/>
</dbReference>
<feature type="domain" description="Peptidase M24" evidence="1">
    <location>
        <begin position="138"/>
        <end position="342"/>
    </location>
</feature>
<dbReference type="InterPro" id="IPR036005">
    <property type="entry name" value="Creatinase/aminopeptidase-like"/>
</dbReference>
<evidence type="ECO:0000259" key="2">
    <source>
        <dbReference type="Pfam" id="PF01321"/>
    </source>
</evidence>
<evidence type="ECO:0000313" key="4">
    <source>
        <dbReference type="Proteomes" id="UP000054874"/>
    </source>
</evidence>
<reference evidence="3 4" key="1">
    <citation type="submission" date="2015-11" db="EMBL/GenBank/DDBJ databases">
        <title>Butyribacter intestini gen. nov., sp. nov., a butyric acid-producing bacterium of the family Lachnospiraceae isolated from the human faeces.</title>
        <authorList>
            <person name="Zou Y."/>
            <person name="Xue W."/>
            <person name="Luo G."/>
            <person name="Lv M."/>
        </authorList>
    </citation>
    <scope>NUCLEOTIDE SEQUENCE [LARGE SCALE GENOMIC DNA]</scope>
    <source>
        <strain evidence="3 4">ACET-33324</strain>
    </source>
</reference>
<feature type="domain" description="Creatinase N-terminal" evidence="2">
    <location>
        <begin position="6"/>
        <end position="131"/>
    </location>
</feature>
<sequence>MDQGKLSRIVAAMNEQDMPQMIISDPVSIFYLTGTWIAPGERLLALYIHVNGENHMIVNRLFPQKKDLGVEITYYDDIEDGVEIMSQFIDKTQPIGIDKTWPARFLLRLQELGAGSKFVNGSVIVDTVRQIKDEKEIELLRISSKINDDVMAELVKYANQGYTEKELNAKAREIYAAHGCEGVSFDPITAYAGGAADPHHVTDDSKGKRGDCVLLDIGGFKDNYASDMTRTFFLGEVSDRAREVYEIVREAEARGIAAAKPGNKMKDVDLACRNYITEKGFGEYFTHRTGHSCGLEDHEWGDVSSVNEAIIQPGQCFSIEPGIYLPEENLGVRIEDLVIITEDGCDVLNKYPKDLIVLPFED</sequence>
<dbReference type="CDD" id="cd01092">
    <property type="entry name" value="APP-like"/>
    <property type="match status" value="1"/>
</dbReference>
<dbReference type="SUPFAM" id="SSF53092">
    <property type="entry name" value="Creatinase/prolidase N-terminal domain"/>
    <property type="match status" value="1"/>
</dbReference>
<evidence type="ECO:0000313" key="3">
    <source>
        <dbReference type="EMBL" id="KSV58522.1"/>
    </source>
</evidence>
<organism evidence="3 4">
    <name type="scientific">Acetivibrio ethanolgignens</name>
    <dbReference type="NCBI Taxonomy" id="290052"/>
    <lineage>
        <taxon>Bacteria</taxon>
        <taxon>Bacillati</taxon>
        <taxon>Bacillota</taxon>
        <taxon>Clostridia</taxon>
        <taxon>Eubacteriales</taxon>
        <taxon>Oscillospiraceae</taxon>
        <taxon>Acetivibrio</taxon>
    </lineage>
</organism>
<dbReference type="Proteomes" id="UP000054874">
    <property type="component" value="Unassembled WGS sequence"/>
</dbReference>
<dbReference type="InterPro" id="IPR000587">
    <property type="entry name" value="Creatinase_N"/>
</dbReference>
<proteinExistence type="predicted"/>
<dbReference type="OrthoDB" id="9806388at2"/>
<dbReference type="InterPro" id="IPR000994">
    <property type="entry name" value="Pept_M24"/>
</dbReference>
<dbReference type="AlphaFoldDB" id="A0A0V8QDF9"/>
<keyword evidence="4" id="KW-1185">Reference proteome</keyword>